<dbReference type="InterPro" id="IPR028994">
    <property type="entry name" value="Integrin_alpha_N"/>
</dbReference>
<dbReference type="Proteomes" id="UP000008144">
    <property type="component" value="Unassembled WGS sequence"/>
</dbReference>
<evidence type="ECO:0000313" key="2">
    <source>
        <dbReference type="Proteomes" id="UP000008144"/>
    </source>
</evidence>
<protein>
    <submittedName>
        <fullName evidence="1">Uncharacterized protein</fullName>
    </submittedName>
</protein>
<sequence>MKTSHKMKKGNMFEFSVTCFVFLYSLHVYGFNLDEEVVQRDFSGFGVRQSSIYFGYTVSLLSTSNHAQELFVGSPFDKIQTINDKQLAYRERSTGNLYRCGDLNLDNGVTFVHRKNCSIVSTSQETSVAGNPLQALTMSMVGASWDEGQSNLV</sequence>
<accession>H2Y2J0</accession>
<dbReference type="Gene3D" id="2.130.10.130">
    <property type="entry name" value="Integrin alpha, N-terminal"/>
    <property type="match status" value="1"/>
</dbReference>
<dbReference type="STRING" id="7719.ENSCINP00000036125"/>
<keyword evidence="2" id="KW-1185">Reference proteome</keyword>
<name>H2Y2J0_CIOIN</name>
<proteinExistence type="predicted"/>
<organism evidence="1 2">
    <name type="scientific">Ciona intestinalis</name>
    <name type="common">Transparent sea squirt</name>
    <name type="synonym">Ascidia intestinalis</name>
    <dbReference type="NCBI Taxonomy" id="7719"/>
    <lineage>
        <taxon>Eukaryota</taxon>
        <taxon>Metazoa</taxon>
        <taxon>Chordata</taxon>
        <taxon>Tunicata</taxon>
        <taxon>Ascidiacea</taxon>
        <taxon>Phlebobranchia</taxon>
        <taxon>Cionidae</taxon>
        <taxon>Ciona</taxon>
    </lineage>
</organism>
<dbReference type="InParanoid" id="H2Y2J0"/>
<evidence type="ECO:0000313" key="1">
    <source>
        <dbReference type="Ensembl" id="ENSCINP00000036125.1"/>
    </source>
</evidence>
<dbReference type="Ensembl" id="ENSCINT00000035118.1">
    <property type="protein sequence ID" value="ENSCINP00000036125.1"/>
    <property type="gene ID" value="ENSCING00000023281.1"/>
</dbReference>
<dbReference type="HOGENOM" id="CLU_1717306_0_0_1"/>
<reference evidence="1" key="3">
    <citation type="submission" date="2025-09" db="UniProtKB">
        <authorList>
            <consortium name="Ensembl"/>
        </authorList>
    </citation>
    <scope>IDENTIFICATION</scope>
</reference>
<dbReference type="AlphaFoldDB" id="H2Y2J0"/>
<reference evidence="1" key="2">
    <citation type="submission" date="2025-08" db="UniProtKB">
        <authorList>
            <consortium name="Ensembl"/>
        </authorList>
    </citation>
    <scope>IDENTIFICATION</scope>
</reference>
<reference evidence="2" key="1">
    <citation type="journal article" date="2002" name="Science">
        <title>The draft genome of Ciona intestinalis: insights into chordate and vertebrate origins.</title>
        <authorList>
            <person name="Dehal P."/>
            <person name="Satou Y."/>
            <person name="Campbell R.K."/>
            <person name="Chapman J."/>
            <person name="Degnan B."/>
            <person name="De Tomaso A."/>
            <person name="Davidson B."/>
            <person name="Di Gregorio A."/>
            <person name="Gelpke M."/>
            <person name="Goodstein D.M."/>
            <person name="Harafuji N."/>
            <person name="Hastings K.E."/>
            <person name="Ho I."/>
            <person name="Hotta K."/>
            <person name="Huang W."/>
            <person name="Kawashima T."/>
            <person name="Lemaire P."/>
            <person name="Martinez D."/>
            <person name="Meinertzhagen I.A."/>
            <person name="Necula S."/>
            <person name="Nonaka M."/>
            <person name="Putnam N."/>
            <person name="Rash S."/>
            <person name="Saiga H."/>
            <person name="Satake M."/>
            <person name="Terry A."/>
            <person name="Yamada L."/>
            <person name="Wang H.G."/>
            <person name="Awazu S."/>
            <person name="Azumi K."/>
            <person name="Boore J."/>
            <person name="Branno M."/>
            <person name="Chin-Bow S."/>
            <person name="DeSantis R."/>
            <person name="Doyle S."/>
            <person name="Francino P."/>
            <person name="Keys D.N."/>
            <person name="Haga S."/>
            <person name="Hayashi H."/>
            <person name="Hino K."/>
            <person name="Imai K.S."/>
            <person name="Inaba K."/>
            <person name="Kano S."/>
            <person name="Kobayashi K."/>
            <person name="Kobayashi M."/>
            <person name="Lee B.I."/>
            <person name="Makabe K.W."/>
            <person name="Manohar C."/>
            <person name="Matassi G."/>
            <person name="Medina M."/>
            <person name="Mochizuki Y."/>
            <person name="Mount S."/>
            <person name="Morishita T."/>
            <person name="Miura S."/>
            <person name="Nakayama A."/>
            <person name="Nishizaka S."/>
            <person name="Nomoto H."/>
            <person name="Ohta F."/>
            <person name="Oishi K."/>
            <person name="Rigoutsos I."/>
            <person name="Sano M."/>
            <person name="Sasaki A."/>
            <person name="Sasakura Y."/>
            <person name="Shoguchi E."/>
            <person name="Shin-i T."/>
            <person name="Spagnuolo A."/>
            <person name="Stainier D."/>
            <person name="Suzuki M.M."/>
            <person name="Tassy O."/>
            <person name="Takatori N."/>
            <person name="Tokuoka M."/>
            <person name="Yagi K."/>
            <person name="Yoshizaki F."/>
            <person name="Wada S."/>
            <person name="Zhang C."/>
            <person name="Hyatt P.D."/>
            <person name="Larimer F."/>
            <person name="Detter C."/>
            <person name="Doggett N."/>
            <person name="Glavina T."/>
            <person name="Hawkins T."/>
            <person name="Richardson P."/>
            <person name="Lucas S."/>
            <person name="Kohara Y."/>
            <person name="Levine M."/>
            <person name="Satoh N."/>
            <person name="Rokhsar D.S."/>
        </authorList>
    </citation>
    <scope>NUCLEOTIDE SEQUENCE [LARGE SCALE GENOMIC DNA]</scope>
</reference>